<evidence type="ECO:0000313" key="3">
    <source>
        <dbReference type="EMBL" id="TGG85867.1"/>
    </source>
</evidence>
<name>A0A4Z0VW03_9BACT</name>
<organism evidence="3 4">
    <name type="scientific">Geotoga petraea</name>
    <dbReference type="NCBI Taxonomy" id="28234"/>
    <lineage>
        <taxon>Bacteria</taxon>
        <taxon>Thermotogati</taxon>
        <taxon>Thermotogota</taxon>
        <taxon>Thermotogae</taxon>
        <taxon>Petrotogales</taxon>
        <taxon>Petrotogaceae</taxon>
        <taxon>Geotoga</taxon>
    </lineage>
</organism>
<dbReference type="GO" id="GO:0046872">
    <property type="term" value="F:metal ion binding"/>
    <property type="evidence" value="ECO:0007669"/>
    <property type="project" value="UniProtKB-KW"/>
</dbReference>
<dbReference type="Gene3D" id="3.20.20.120">
    <property type="entry name" value="Enolase-like C-terminal domain"/>
    <property type="match status" value="1"/>
</dbReference>
<gene>
    <name evidence="3" type="ORF">E4650_10190</name>
</gene>
<dbReference type="PANTHER" id="PTHR48080">
    <property type="entry name" value="D-GALACTONATE DEHYDRATASE-RELATED"/>
    <property type="match status" value="1"/>
</dbReference>
<reference evidence="3 4" key="1">
    <citation type="submission" date="2019-04" db="EMBL/GenBank/DDBJ databases">
        <title>Draft genome sequence data and analysis of a Fermenting Bacterium, Geotoga petraea strain HO-Geo1, isolated from heavy-oil petroleum reservoir in Russia.</title>
        <authorList>
            <person name="Grouzdev D.S."/>
            <person name="Semenova E.M."/>
            <person name="Sokolova D.S."/>
            <person name="Tourova T.P."/>
            <person name="Poltaraus A.B."/>
            <person name="Nazina T.N."/>
        </authorList>
    </citation>
    <scope>NUCLEOTIDE SEQUENCE [LARGE SCALE GENOMIC DNA]</scope>
    <source>
        <strain evidence="3 4">HO-Geo1</strain>
    </source>
</reference>
<dbReference type="EMBL" id="SRME01000014">
    <property type="protein sequence ID" value="TGG85867.1"/>
    <property type="molecule type" value="Genomic_DNA"/>
</dbReference>
<dbReference type="AlphaFoldDB" id="A0A4Z0VW03"/>
<comment type="caution">
    <text evidence="3">The sequence shown here is derived from an EMBL/GenBank/DDBJ whole genome shotgun (WGS) entry which is preliminary data.</text>
</comment>
<proteinExistence type="inferred from homology"/>
<dbReference type="InterPro" id="IPR036849">
    <property type="entry name" value="Enolase-like_C_sf"/>
</dbReference>
<comment type="similarity">
    <text evidence="1">Belongs to the mandelate racemase/muconate lactonizing enzyme family.</text>
</comment>
<evidence type="ECO:0000313" key="4">
    <source>
        <dbReference type="Proteomes" id="UP000297288"/>
    </source>
</evidence>
<protein>
    <recommendedName>
        <fullName evidence="5">Enolase C-terminal domain-containing protein</fullName>
    </recommendedName>
</protein>
<dbReference type="OrthoDB" id="48817at2"/>
<keyword evidence="2" id="KW-0479">Metal-binding</keyword>
<dbReference type="RefSeq" id="WP_135403265.1">
    <property type="nucleotide sequence ID" value="NZ_SRME01000014.1"/>
</dbReference>
<sequence length="309" mass="36383">MRKRDVYYWQERSILNKLDQEWKEHLVFKIIDNDDIAGVGAATPNKEFGETFKTSMAIVESLRKTTENFDDLNNIIDFENNVHSLIKKDMAAKTTVFLAVYDYISNKNKINLENYYFNLNDHHKKDSYERIIINENTKNKVSESQNVKLDVESYVVPEKLIEIINNFDNSNITVDFSGLYNPFEIDFIIKNINNSRPINLEQPFKYGQEHIAKEYLNMGHKVYWDESFHNIFDFHRIKKYSTGFVFSLSKMASLLNISTLLRYVKENGFETVISSKLEHPINLKWSNKISNAFDITDLNYSKYIKTTNK</sequence>
<dbReference type="InterPro" id="IPR029017">
    <property type="entry name" value="Enolase-like_N"/>
</dbReference>
<evidence type="ECO:0000256" key="2">
    <source>
        <dbReference type="ARBA" id="ARBA00022723"/>
    </source>
</evidence>
<dbReference type="SUPFAM" id="SSF51604">
    <property type="entry name" value="Enolase C-terminal domain-like"/>
    <property type="match status" value="1"/>
</dbReference>
<dbReference type="InterPro" id="IPR034593">
    <property type="entry name" value="DgoD-like"/>
</dbReference>
<evidence type="ECO:0000256" key="1">
    <source>
        <dbReference type="ARBA" id="ARBA00008031"/>
    </source>
</evidence>
<evidence type="ECO:0008006" key="5">
    <source>
        <dbReference type="Google" id="ProtNLM"/>
    </source>
</evidence>
<dbReference type="PANTHER" id="PTHR48080:SF3">
    <property type="entry name" value="ENOLASE SUPERFAMILY MEMBER DDB_G0284701"/>
    <property type="match status" value="1"/>
</dbReference>
<dbReference type="Proteomes" id="UP000297288">
    <property type="component" value="Unassembled WGS sequence"/>
</dbReference>
<dbReference type="Gene3D" id="3.30.390.10">
    <property type="entry name" value="Enolase-like, N-terminal domain"/>
    <property type="match status" value="1"/>
</dbReference>
<accession>A0A4Z0VW03</accession>